<reference evidence="1 2" key="1">
    <citation type="submission" date="2016-01" db="EMBL/GenBank/DDBJ databases">
        <title>Genome sequencing of Roseivirga spongicola UST030701-084.</title>
        <authorList>
            <person name="Selvaratnam C."/>
            <person name="Thevarajoo S."/>
            <person name="Goh K.M."/>
            <person name="Ee R."/>
            <person name="Chan K.-G."/>
            <person name="Chong C.S."/>
        </authorList>
    </citation>
    <scope>NUCLEOTIDE SEQUENCE [LARGE SCALE GENOMIC DNA]</scope>
    <source>
        <strain evidence="1 2">UST030701-084</strain>
    </source>
</reference>
<dbReference type="AlphaFoldDB" id="A0A150XGS3"/>
<comment type="caution">
    <text evidence="1">The sequence shown here is derived from an EMBL/GenBank/DDBJ whole genome shotgun (WGS) entry which is preliminary data.</text>
</comment>
<dbReference type="RefSeq" id="WP_068216725.1">
    <property type="nucleotide sequence ID" value="NZ_CP139724.1"/>
</dbReference>
<protein>
    <submittedName>
        <fullName evidence="1">Uncharacterized protein</fullName>
    </submittedName>
</protein>
<sequence>MKVKLVKSKSEDRWYSNTKENLFGKTFKVHFSELASKDLQRSVYEILTGKHKGKLIDVRDTQIVVKLK</sequence>
<evidence type="ECO:0000313" key="1">
    <source>
        <dbReference type="EMBL" id="KYG77889.1"/>
    </source>
</evidence>
<name>A0A150XGS3_9BACT</name>
<evidence type="ECO:0000313" key="2">
    <source>
        <dbReference type="Proteomes" id="UP000075606"/>
    </source>
</evidence>
<gene>
    <name evidence="1" type="ORF">AWW68_03735</name>
</gene>
<organism evidence="1 2">
    <name type="scientific">Roseivirga spongicola</name>
    <dbReference type="NCBI Taxonomy" id="333140"/>
    <lineage>
        <taxon>Bacteria</taxon>
        <taxon>Pseudomonadati</taxon>
        <taxon>Bacteroidota</taxon>
        <taxon>Cytophagia</taxon>
        <taxon>Cytophagales</taxon>
        <taxon>Roseivirgaceae</taxon>
        <taxon>Roseivirga</taxon>
    </lineage>
</organism>
<keyword evidence="2" id="KW-1185">Reference proteome</keyword>
<dbReference type="Proteomes" id="UP000075606">
    <property type="component" value="Unassembled WGS sequence"/>
</dbReference>
<accession>A0A150XGS3</accession>
<proteinExistence type="predicted"/>
<dbReference type="EMBL" id="LRPC01000001">
    <property type="protein sequence ID" value="KYG77889.1"/>
    <property type="molecule type" value="Genomic_DNA"/>
</dbReference>